<name>A0ABR7WPW9_9SPHI</name>
<comment type="caution">
    <text evidence="2">The sequence shown here is derived from an EMBL/GenBank/DDBJ whole genome shotgun (WGS) entry which is preliminary data.</text>
</comment>
<sequence>MYQGDNGNGGVVALLFVAAAGALAYLGWKKFQGIESKLEEKPAPVAEAKSKAKPKPRPVQLSPVVKNSIRDGIAAGIGLIIGSEGKYKTPGDADFASKFADKILVYAGNLQRADREASEFLSNLGTTAFINTTLTTINALPDNDFRQAYKAWKELRATKDLYSTNLYKAKLDTHQKVDFFNRVYSLNIA</sequence>
<organism evidence="2 3">
    <name type="scientific">Mucilaginibacter pankratovii</name>
    <dbReference type="NCBI Taxonomy" id="2772110"/>
    <lineage>
        <taxon>Bacteria</taxon>
        <taxon>Pseudomonadati</taxon>
        <taxon>Bacteroidota</taxon>
        <taxon>Sphingobacteriia</taxon>
        <taxon>Sphingobacteriales</taxon>
        <taxon>Sphingobacteriaceae</taxon>
        <taxon>Mucilaginibacter</taxon>
    </lineage>
</organism>
<protein>
    <submittedName>
        <fullName evidence="2">Uncharacterized protein</fullName>
    </submittedName>
</protein>
<reference evidence="2 3" key="1">
    <citation type="submission" date="2020-09" db="EMBL/GenBank/DDBJ databases">
        <title>Novel species of Mucilaginibacter isolated from a glacier on the Tibetan Plateau.</title>
        <authorList>
            <person name="Liu Q."/>
            <person name="Xin Y.-H."/>
        </authorList>
    </citation>
    <scope>NUCLEOTIDE SEQUENCE [LARGE SCALE GENOMIC DNA]</scope>
    <source>
        <strain evidence="2 3">ZT4R22</strain>
    </source>
</reference>
<keyword evidence="1" id="KW-0472">Membrane</keyword>
<dbReference type="Proteomes" id="UP000606600">
    <property type="component" value="Unassembled WGS sequence"/>
</dbReference>
<keyword evidence="3" id="KW-1185">Reference proteome</keyword>
<accession>A0ABR7WPW9</accession>
<proteinExistence type="predicted"/>
<evidence type="ECO:0000256" key="1">
    <source>
        <dbReference type="SAM" id="Phobius"/>
    </source>
</evidence>
<dbReference type="EMBL" id="JACWMY010000005">
    <property type="protein sequence ID" value="MBD1364378.1"/>
    <property type="molecule type" value="Genomic_DNA"/>
</dbReference>
<evidence type="ECO:0000313" key="3">
    <source>
        <dbReference type="Proteomes" id="UP000606600"/>
    </source>
</evidence>
<gene>
    <name evidence="2" type="ORF">IDJ77_11215</name>
</gene>
<evidence type="ECO:0000313" key="2">
    <source>
        <dbReference type="EMBL" id="MBD1364378.1"/>
    </source>
</evidence>
<feature type="transmembrane region" description="Helical" evidence="1">
    <location>
        <begin position="6"/>
        <end position="28"/>
    </location>
</feature>
<keyword evidence="1" id="KW-0812">Transmembrane</keyword>
<keyword evidence="1" id="KW-1133">Transmembrane helix</keyword>
<dbReference type="RefSeq" id="WP_191189043.1">
    <property type="nucleotide sequence ID" value="NZ_JACWMY010000005.1"/>
</dbReference>